<protein>
    <submittedName>
        <fullName evidence="1">Uncharacterized protein</fullName>
    </submittedName>
</protein>
<dbReference type="Proteomes" id="UP001163046">
    <property type="component" value="Unassembled WGS sequence"/>
</dbReference>
<accession>A0A9X0D2A3</accession>
<evidence type="ECO:0000313" key="2">
    <source>
        <dbReference type="Proteomes" id="UP001163046"/>
    </source>
</evidence>
<reference evidence="1" key="1">
    <citation type="submission" date="2023-01" db="EMBL/GenBank/DDBJ databases">
        <title>Genome assembly of the deep-sea coral Lophelia pertusa.</title>
        <authorList>
            <person name="Herrera S."/>
            <person name="Cordes E."/>
        </authorList>
    </citation>
    <scope>NUCLEOTIDE SEQUENCE</scope>
    <source>
        <strain evidence="1">USNM1676648</strain>
        <tissue evidence="1">Polyp</tissue>
    </source>
</reference>
<evidence type="ECO:0000313" key="1">
    <source>
        <dbReference type="EMBL" id="KAJ7384567.1"/>
    </source>
</evidence>
<keyword evidence="2" id="KW-1185">Reference proteome</keyword>
<sequence>MVGPEPFQGFVTTKSFAGLWYSRVGHRSQPQRLIEAISSFDIPRLQPRTVIRVPPDEGTGFGRKPCYLLAHGSRTALDRGLEQDEA</sequence>
<comment type="caution">
    <text evidence="1">The sequence shown here is derived from an EMBL/GenBank/DDBJ whole genome shotgun (WGS) entry which is preliminary data.</text>
</comment>
<dbReference type="EMBL" id="MU825886">
    <property type="protein sequence ID" value="KAJ7384567.1"/>
    <property type="molecule type" value="Genomic_DNA"/>
</dbReference>
<proteinExistence type="predicted"/>
<dbReference type="AlphaFoldDB" id="A0A9X0D2A3"/>
<name>A0A9X0D2A3_9CNID</name>
<gene>
    <name evidence="1" type="ORF">OS493_021198</name>
</gene>
<organism evidence="1 2">
    <name type="scientific">Desmophyllum pertusum</name>
    <dbReference type="NCBI Taxonomy" id="174260"/>
    <lineage>
        <taxon>Eukaryota</taxon>
        <taxon>Metazoa</taxon>
        <taxon>Cnidaria</taxon>
        <taxon>Anthozoa</taxon>
        <taxon>Hexacorallia</taxon>
        <taxon>Scleractinia</taxon>
        <taxon>Caryophylliina</taxon>
        <taxon>Caryophylliidae</taxon>
        <taxon>Desmophyllum</taxon>
    </lineage>
</organism>